<comment type="similarity">
    <text evidence="1">Belongs to the lysine N-acyltransferase MbtK family.</text>
</comment>
<sequence length="452" mass="51650">MPAGSLKHPLLVRLPEPWKTTYTVQEVSKIDNTNENKRTLLRLILAADQLPDSVLPPEPLDHETLTFCDLVAESDAFVPATGDNTAWARYHQSLISYVSWNSSIPPTVSQMWNLTYALFTAHPNLESFRLELGGTGRNQLSEALQATGLARSPPKPSRPDHATRHTISSQVSISRSAFWQGAASPFGGRPAWVAHPDLYSHLITKSLTLYPAFPYEHTLTFSIEGRPVHAQHPVRPPKPKRGVVIYSRYVPHLDEFFSMVHLDWCDETHLRLFHEWQNDPRVAAGWNETGTLEQHREYLRKMDEDPHQMAILARFNDTFFAYFEVYWAREDHMGVYISPSAGDWDRGRHSLVGDVRFRGRHRASAWWSSLIHYLFLDEPRTMTVVGEPKYTNANVLGYDAVNGFHIHKLADLPHKRSAIVRCERMRFFQSVDFGSPVEEVETPRPSKQAAKL</sequence>
<gene>
    <name evidence="4" type="ORF">PV04_10251</name>
</gene>
<dbReference type="EMBL" id="KN846962">
    <property type="protein sequence ID" value="KIW63405.1"/>
    <property type="molecule type" value="Genomic_DNA"/>
</dbReference>
<feature type="region of interest" description="Disordered" evidence="2">
    <location>
        <begin position="147"/>
        <end position="166"/>
    </location>
</feature>
<dbReference type="Gene3D" id="3.40.630.30">
    <property type="match status" value="1"/>
</dbReference>
<evidence type="ECO:0000313" key="5">
    <source>
        <dbReference type="Proteomes" id="UP000054266"/>
    </source>
</evidence>
<dbReference type="SUPFAM" id="SSF55729">
    <property type="entry name" value="Acyl-CoA N-acyltransferases (Nat)"/>
    <property type="match status" value="1"/>
</dbReference>
<dbReference type="InterPro" id="IPR016181">
    <property type="entry name" value="Acyl_CoA_acyltransferase"/>
</dbReference>
<reference evidence="4 5" key="1">
    <citation type="submission" date="2015-01" db="EMBL/GenBank/DDBJ databases">
        <title>The Genome Sequence of Capronia semiimmersa CBS27337.</title>
        <authorList>
            <consortium name="The Broad Institute Genomics Platform"/>
            <person name="Cuomo C."/>
            <person name="de Hoog S."/>
            <person name="Gorbushina A."/>
            <person name="Stielow B."/>
            <person name="Teixiera M."/>
            <person name="Abouelleil A."/>
            <person name="Chapman S.B."/>
            <person name="Priest M."/>
            <person name="Young S.K."/>
            <person name="Wortman J."/>
            <person name="Nusbaum C."/>
            <person name="Birren B."/>
        </authorList>
    </citation>
    <scope>NUCLEOTIDE SEQUENCE [LARGE SCALE GENOMIC DNA]</scope>
    <source>
        <strain evidence="4 5">CBS 27337</strain>
    </source>
</reference>
<proteinExistence type="inferred from homology"/>
<evidence type="ECO:0000259" key="3">
    <source>
        <dbReference type="SMART" id="SM01006"/>
    </source>
</evidence>
<dbReference type="EMBL" id="KN846962">
    <property type="protein sequence ID" value="KIW63404.1"/>
    <property type="molecule type" value="Genomic_DNA"/>
</dbReference>
<dbReference type="STRING" id="5601.A0A0D2CE79"/>
<dbReference type="AlphaFoldDB" id="A0A0D2CE79"/>
<dbReference type="GO" id="GO:0019290">
    <property type="term" value="P:siderophore biosynthetic process"/>
    <property type="evidence" value="ECO:0007669"/>
    <property type="project" value="InterPro"/>
</dbReference>
<dbReference type="Pfam" id="PF13523">
    <property type="entry name" value="Acetyltransf_8"/>
    <property type="match status" value="1"/>
</dbReference>
<dbReference type="GO" id="GO:0016410">
    <property type="term" value="F:N-acyltransferase activity"/>
    <property type="evidence" value="ECO:0007669"/>
    <property type="project" value="TreeGrafter"/>
</dbReference>
<protein>
    <recommendedName>
        <fullName evidence="3">Acyltransferase MbtK/IucB-like conserved domain-containing protein</fullName>
    </recommendedName>
</protein>
<dbReference type="SMART" id="SM01006">
    <property type="entry name" value="AlcB"/>
    <property type="match status" value="1"/>
</dbReference>
<keyword evidence="5" id="KW-1185">Reference proteome</keyword>
<dbReference type="PANTHER" id="PTHR31438">
    <property type="entry name" value="LYSINE N-ACYLTRANSFERASE C17G9.06C-RELATED"/>
    <property type="match status" value="1"/>
</dbReference>
<dbReference type="PANTHER" id="PTHR31438:SF7">
    <property type="entry name" value="ACYLTRANSFERASE MBTK_IUCB-LIKE CONSERVED DOMAIN-CONTAINING PROTEIN"/>
    <property type="match status" value="1"/>
</dbReference>
<evidence type="ECO:0000256" key="1">
    <source>
        <dbReference type="ARBA" id="ARBA00009893"/>
    </source>
</evidence>
<dbReference type="EMBL" id="KN846962">
    <property type="protein sequence ID" value="KIW63406.1"/>
    <property type="molecule type" value="Genomic_DNA"/>
</dbReference>
<accession>A0A0D2CE79</accession>
<dbReference type="InterPro" id="IPR019432">
    <property type="entry name" value="Acyltransferase_MbtK/IucB-like"/>
</dbReference>
<evidence type="ECO:0000256" key="2">
    <source>
        <dbReference type="SAM" id="MobiDB-lite"/>
    </source>
</evidence>
<feature type="domain" description="Acyltransferase MbtK/IucB-like conserved" evidence="3">
    <location>
        <begin position="260"/>
        <end position="309"/>
    </location>
</feature>
<name>A0A0D2CE79_9EURO</name>
<evidence type="ECO:0000313" key="4">
    <source>
        <dbReference type="EMBL" id="KIW63406.1"/>
    </source>
</evidence>
<dbReference type="HOGENOM" id="CLU_039848_1_0_1"/>
<organism evidence="4 5">
    <name type="scientific">Phialophora macrospora</name>
    <dbReference type="NCBI Taxonomy" id="1851006"/>
    <lineage>
        <taxon>Eukaryota</taxon>
        <taxon>Fungi</taxon>
        <taxon>Dikarya</taxon>
        <taxon>Ascomycota</taxon>
        <taxon>Pezizomycotina</taxon>
        <taxon>Eurotiomycetes</taxon>
        <taxon>Chaetothyriomycetidae</taxon>
        <taxon>Chaetothyriales</taxon>
        <taxon>Herpotrichiellaceae</taxon>
        <taxon>Phialophora</taxon>
    </lineage>
</organism>
<dbReference type="Proteomes" id="UP000054266">
    <property type="component" value="Unassembled WGS sequence"/>
</dbReference>